<evidence type="ECO:0000313" key="3">
    <source>
        <dbReference type="EMBL" id="MCW8106988.1"/>
    </source>
</evidence>
<evidence type="ECO:0000256" key="2">
    <source>
        <dbReference type="SAM" id="SignalP"/>
    </source>
</evidence>
<gene>
    <name evidence="3" type="ORF">OPS25_00540</name>
</gene>
<dbReference type="Gene3D" id="1.25.40.650">
    <property type="match status" value="1"/>
</dbReference>
<comment type="caution">
    <text evidence="3">The sequence shown here is derived from an EMBL/GenBank/DDBJ whole genome shotgun (WGS) entry which is preliminary data.</text>
</comment>
<dbReference type="CDD" id="cd06339">
    <property type="entry name" value="PBP1_YraM_LppC_lipoprotein-like"/>
    <property type="match status" value="1"/>
</dbReference>
<organism evidence="3 4">
    <name type="scientific">Alteromonas aquimaris</name>
    <dbReference type="NCBI Taxonomy" id="2998417"/>
    <lineage>
        <taxon>Bacteria</taxon>
        <taxon>Pseudomonadati</taxon>
        <taxon>Pseudomonadota</taxon>
        <taxon>Gammaproteobacteria</taxon>
        <taxon>Alteromonadales</taxon>
        <taxon>Alteromonadaceae</taxon>
        <taxon>Alteromonas/Salinimonas group</taxon>
        <taxon>Alteromonas</taxon>
    </lineage>
</organism>
<feature type="signal peptide" evidence="2">
    <location>
        <begin position="1"/>
        <end position="19"/>
    </location>
</feature>
<protein>
    <submittedName>
        <fullName evidence="3">Penicillin-binding protein activator</fullName>
    </submittedName>
</protein>
<dbReference type="EMBL" id="JAPFRD010000002">
    <property type="protein sequence ID" value="MCW8106988.1"/>
    <property type="molecule type" value="Genomic_DNA"/>
</dbReference>
<dbReference type="InterPro" id="IPR007443">
    <property type="entry name" value="LpoA"/>
</dbReference>
<evidence type="ECO:0000313" key="4">
    <source>
        <dbReference type="Proteomes" id="UP001142810"/>
    </source>
</evidence>
<dbReference type="InterPro" id="IPR028082">
    <property type="entry name" value="Peripla_BP_I"/>
</dbReference>
<dbReference type="RefSeq" id="WP_265615690.1">
    <property type="nucleotide sequence ID" value="NZ_JAPFRD010000002.1"/>
</dbReference>
<dbReference type="PANTHER" id="PTHR38038">
    <property type="entry name" value="PENICILLIN-BINDING PROTEIN ACTIVATOR LPOA"/>
    <property type="match status" value="1"/>
</dbReference>
<sequence>MHLPHIVALIKPVVTCALAVLLVACSSSPETQPKIAKPEVISPIEKENAAYTPQELIEQARHVWQQERDAAQRDALLLDAAAMYINQSKVFKAQALLKMIERSNLSPTLRERTNLLIAQVYMDSSEASASELLTLVSPLSTNKDIRQQQLQLQTDLYHRLQNWAAAADALISSHPATEETIAKVWQWSNHIPKEQLGKAQQDYPALRPYLALRSLVATYGLQPAKLSENIVQFKRVFRGHPLLDYLPESVTRATQLSIKAPEDIVVLLPLSGRLEATGNAVKEGIVAAYFEHTKNVRSTHRVPTLRFVDTVNKSDIQLVEEIGESRWVIGPLIKETIEHLHGKLPPSVNMLALNRISLKKLEEASAIPEDKIANSMEQPDTLNRAQEVVGQQAIAYFALAPEDEAAQLAELIFVNGYRAPVVITSDSNINQRMLASFSQRWQELNALRKGRNKISLTKVTFTDNSSLKEGVTQALDVAQSEKRINQIRYMLNEELYNMPRNREDIDAIVAFASPEQTELLNPMIEASINPFFGKTVPVYATSRSVEYDSTKNQWRDLQNVRFLDMPWMLPHNPKQEMKQQLNGLWQDRSTQESRLFAFGIDAYQLLPHLASMALLPQVAVAGLTGELSMNKNGEIIRTLPQALISNQKVTLYKPLQ</sequence>
<proteinExistence type="predicted"/>
<keyword evidence="2" id="KW-0732">Signal</keyword>
<accession>A0ABT3P2K6</accession>
<name>A0ABT3P2K6_9ALTE</name>
<keyword evidence="1" id="KW-0472">Membrane</keyword>
<dbReference type="Proteomes" id="UP001142810">
    <property type="component" value="Unassembled WGS sequence"/>
</dbReference>
<dbReference type="Pfam" id="PF04348">
    <property type="entry name" value="LppC"/>
    <property type="match status" value="2"/>
</dbReference>
<dbReference type="SUPFAM" id="SSF53822">
    <property type="entry name" value="Periplasmic binding protein-like I"/>
    <property type="match status" value="1"/>
</dbReference>
<evidence type="ECO:0000256" key="1">
    <source>
        <dbReference type="ARBA" id="ARBA00023136"/>
    </source>
</evidence>
<dbReference type="Gene3D" id="3.40.50.2300">
    <property type="match status" value="2"/>
</dbReference>
<feature type="chain" id="PRO_5046114353" evidence="2">
    <location>
        <begin position="20"/>
        <end position="656"/>
    </location>
</feature>
<dbReference type="PANTHER" id="PTHR38038:SF1">
    <property type="entry name" value="PENICILLIN-BINDING PROTEIN ACTIVATOR LPOA"/>
    <property type="match status" value="1"/>
</dbReference>
<keyword evidence="4" id="KW-1185">Reference proteome</keyword>
<reference evidence="3" key="1">
    <citation type="submission" date="2022-11" db="EMBL/GenBank/DDBJ databases">
        <title>Alteromonas sp. nov., isolated from sea water of the Qingdao.</title>
        <authorList>
            <person name="Wang Q."/>
        </authorList>
    </citation>
    <scope>NUCLEOTIDE SEQUENCE</scope>
    <source>
        <strain evidence="3">ASW11-7</strain>
    </source>
</reference>